<organism evidence="1 2">
    <name type="scientific">Sediminicoccus rosea</name>
    <dbReference type="NCBI Taxonomy" id="1225128"/>
    <lineage>
        <taxon>Bacteria</taxon>
        <taxon>Pseudomonadati</taxon>
        <taxon>Pseudomonadota</taxon>
        <taxon>Alphaproteobacteria</taxon>
        <taxon>Acetobacterales</taxon>
        <taxon>Roseomonadaceae</taxon>
        <taxon>Sediminicoccus</taxon>
    </lineage>
</organism>
<accession>A0ABZ0PEH4</accession>
<dbReference type="RefSeq" id="WP_318648065.1">
    <property type="nucleotide sequence ID" value="NZ_CP137852.1"/>
</dbReference>
<name>A0ABZ0PEH4_9PROT</name>
<evidence type="ECO:0000313" key="1">
    <source>
        <dbReference type="EMBL" id="WPB84109.1"/>
    </source>
</evidence>
<protein>
    <submittedName>
        <fullName evidence="1">Uncharacterized protein</fullName>
    </submittedName>
</protein>
<sequence>MIETVRPKVTLPHGFTYELLLQNQTSSERLGYRVTVVFENFPALATQTGTTITIPSQQITMVVPPGFGSRSTETQFGTVSRNIQQIYFQAGVGARYDSGPLMSGGPAAVRLANCAPFRG</sequence>
<reference evidence="1 2" key="1">
    <citation type="submission" date="2023-11" db="EMBL/GenBank/DDBJ databases">
        <title>Arctic aerobic anoxygenic photoheterotroph Sediminicoccus rosea KRV36 adapts its photosynthesis to long days of polar summer.</title>
        <authorList>
            <person name="Tomasch J."/>
            <person name="Kopejtka K."/>
            <person name="Bily T."/>
            <person name="Gardiner A.T."/>
            <person name="Gardian Z."/>
            <person name="Shivaramu S."/>
            <person name="Koblizek M."/>
            <person name="Engelhardt F."/>
            <person name="Kaftan D."/>
        </authorList>
    </citation>
    <scope>NUCLEOTIDE SEQUENCE [LARGE SCALE GENOMIC DNA]</scope>
    <source>
        <strain evidence="1 2">R-30</strain>
    </source>
</reference>
<keyword evidence="2" id="KW-1185">Reference proteome</keyword>
<dbReference type="Proteomes" id="UP001305521">
    <property type="component" value="Chromosome"/>
</dbReference>
<gene>
    <name evidence="1" type="ORF">R9Z33_18660</name>
</gene>
<evidence type="ECO:0000313" key="2">
    <source>
        <dbReference type="Proteomes" id="UP001305521"/>
    </source>
</evidence>
<proteinExistence type="predicted"/>
<dbReference type="EMBL" id="CP137852">
    <property type="protein sequence ID" value="WPB84109.1"/>
    <property type="molecule type" value="Genomic_DNA"/>
</dbReference>